<feature type="compositionally biased region" description="Polar residues" evidence="1">
    <location>
        <begin position="227"/>
        <end position="250"/>
    </location>
</feature>
<feature type="region of interest" description="Disordered" evidence="1">
    <location>
        <begin position="54"/>
        <end position="93"/>
    </location>
</feature>
<dbReference type="KEGG" id="lbc:LACBIDRAFT_305163"/>
<name>B0CTK4_LACBS</name>
<dbReference type="Proteomes" id="UP000001194">
    <property type="component" value="Unassembled WGS sequence"/>
</dbReference>
<evidence type="ECO:0000313" key="2">
    <source>
        <dbReference type="EMBL" id="EDR14506.1"/>
    </source>
</evidence>
<feature type="region of interest" description="Disordered" evidence="1">
    <location>
        <begin position="318"/>
        <end position="375"/>
    </location>
</feature>
<feature type="region of interest" description="Disordered" evidence="1">
    <location>
        <begin position="227"/>
        <end position="275"/>
    </location>
</feature>
<dbReference type="RefSeq" id="XP_001875065.1">
    <property type="nucleotide sequence ID" value="XM_001875030.1"/>
</dbReference>
<feature type="compositionally biased region" description="Basic and acidic residues" evidence="1">
    <location>
        <begin position="340"/>
        <end position="350"/>
    </location>
</feature>
<accession>B0CTK4</accession>
<dbReference type="GeneID" id="6070285"/>
<organism evidence="3">
    <name type="scientific">Laccaria bicolor (strain S238N-H82 / ATCC MYA-4686)</name>
    <name type="common">Bicoloured deceiver</name>
    <name type="synonym">Laccaria laccata var. bicolor</name>
    <dbReference type="NCBI Taxonomy" id="486041"/>
    <lineage>
        <taxon>Eukaryota</taxon>
        <taxon>Fungi</taxon>
        <taxon>Dikarya</taxon>
        <taxon>Basidiomycota</taxon>
        <taxon>Agaricomycotina</taxon>
        <taxon>Agaricomycetes</taxon>
        <taxon>Agaricomycetidae</taxon>
        <taxon>Agaricales</taxon>
        <taxon>Agaricineae</taxon>
        <taxon>Hydnangiaceae</taxon>
        <taxon>Laccaria</taxon>
    </lineage>
</organism>
<reference evidence="2 3" key="1">
    <citation type="journal article" date="2008" name="Nature">
        <title>The genome of Laccaria bicolor provides insights into mycorrhizal symbiosis.</title>
        <authorList>
            <person name="Martin F."/>
            <person name="Aerts A."/>
            <person name="Ahren D."/>
            <person name="Brun A."/>
            <person name="Danchin E.G.J."/>
            <person name="Duchaussoy F."/>
            <person name="Gibon J."/>
            <person name="Kohler A."/>
            <person name="Lindquist E."/>
            <person name="Pereda V."/>
            <person name="Salamov A."/>
            <person name="Shapiro H.J."/>
            <person name="Wuyts J."/>
            <person name="Blaudez D."/>
            <person name="Buee M."/>
            <person name="Brokstein P."/>
            <person name="Canbaeck B."/>
            <person name="Cohen D."/>
            <person name="Courty P.E."/>
            <person name="Coutinho P.M."/>
            <person name="Delaruelle C."/>
            <person name="Detter J.C."/>
            <person name="Deveau A."/>
            <person name="DiFazio S."/>
            <person name="Duplessis S."/>
            <person name="Fraissinet-Tachet L."/>
            <person name="Lucic E."/>
            <person name="Frey-Klett P."/>
            <person name="Fourrey C."/>
            <person name="Feussner I."/>
            <person name="Gay G."/>
            <person name="Grimwood J."/>
            <person name="Hoegger P.J."/>
            <person name="Jain P."/>
            <person name="Kilaru S."/>
            <person name="Labbe J."/>
            <person name="Lin Y.C."/>
            <person name="Legue V."/>
            <person name="Le Tacon F."/>
            <person name="Marmeisse R."/>
            <person name="Melayah D."/>
            <person name="Montanini B."/>
            <person name="Muratet M."/>
            <person name="Nehls U."/>
            <person name="Niculita-Hirzel H."/>
            <person name="Oudot-Le Secq M.P."/>
            <person name="Peter M."/>
            <person name="Quesneville H."/>
            <person name="Rajashekar B."/>
            <person name="Reich M."/>
            <person name="Rouhier N."/>
            <person name="Schmutz J."/>
            <person name="Yin T."/>
            <person name="Chalot M."/>
            <person name="Henrissat B."/>
            <person name="Kuees U."/>
            <person name="Lucas S."/>
            <person name="Van de Peer Y."/>
            <person name="Podila G.K."/>
            <person name="Polle A."/>
            <person name="Pukkila P.J."/>
            <person name="Richardson P.M."/>
            <person name="Rouze P."/>
            <person name="Sanders I.R."/>
            <person name="Stajich J.E."/>
            <person name="Tunlid A."/>
            <person name="Tuskan G."/>
            <person name="Grigoriev I.V."/>
        </authorList>
    </citation>
    <scope>NUCLEOTIDE SEQUENCE [LARGE SCALE GENOMIC DNA]</scope>
    <source>
        <strain evidence="3">S238N-H82 / ATCC MYA-4686</strain>
    </source>
</reference>
<dbReference type="STRING" id="486041.B0CTK4"/>
<protein>
    <submittedName>
        <fullName evidence="2">Predicted protein</fullName>
    </submittedName>
</protein>
<dbReference type="AlphaFoldDB" id="B0CTK4"/>
<dbReference type="HOGENOM" id="CLU_037342_0_0_1"/>
<evidence type="ECO:0000256" key="1">
    <source>
        <dbReference type="SAM" id="MobiDB-lite"/>
    </source>
</evidence>
<keyword evidence="3" id="KW-1185">Reference proteome</keyword>
<sequence>MVPAKHNSSPPRDALCPYLRSAVASSLLQRRATSQSAAQALSVLFSAPDAPNPNFASQSNVSTGQAPSSSSLDTIHTTSTQTAQNPPQAIEGPIVQSSPEAQFPHENSNPGAQYPIPAVAPAFQGTRDQEEEQSQPNPFLQDVNMHQELGTELMPLQGLSMIGDSPLVHPCDLCLWFTDLVPKLQPEIPVPRNYSHASGSQTTPPGNATMTTISHLLSDRDVNMSENPPANPRPITNIQTNDPSPITNSKNIHRNMEGTSDDNGTARPPTSGATDAPLDIGNFMASSGLSSELTSLLLRGVGIAVQEGVKQGVKEAIETMTTPSKATPSKKSPKRSASHRNSEPMTHDGSSESSADGNEFISARKPTGEKTDEEKSFHTILKDYLKGKSLWNTHATKTADRCLVNDFENDNNDGPTLDEPVFDWSSKMSSMWNDQLLYHMAVNIIPKIRDTEDLTFPCQFKDIGFVKRVLITKLRRTRYKYQNSIAPAHGDPETTEQKQIRVEAERLDEEWANRRRTRRLNVSTLGILSWVASHPLVAAIYIM</sequence>
<dbReference type="InParanoid" id="B0CTK4"/>
<dbReference type="EMBL" id="DS547092">
    <property type="protein sequence ID" value="EDR14506.1"/>
    <property type="molecule type" value="Genomic_DNA"/>
</dbReference>
<gene>
    <name evidence="2" type="ORF">LACBIDRAFT_305163</name>
</gene>
<feature type="compositionally biased region" description="Basic and acidic residues" evidence="1">
    <location>
        <begin position="366"/>
        <end position="375"/>
    </location>
</feature>
<evidence type="ECO:0000313" key="3">
    <source>
        <dbReference type="Proteomes" id="UP000001194"/>
    </source>
</evidence>
<feature type="compositionally biased region" description="Low complexity" evidence="1">
    <location>
        <begin position="321"/>
        <end position="330"/>
    </location>
</feature>
<feature type="compositionally biased region" description="Polar residues" evidence="1">
    <location>
        <begin position="54"/>
        <end position="87"/>
    </location>
</feature>
<proteinExistence type="predicted"/>